<dbReference type="Proteomes" id="UP000247409">
    <property type="component" value="Unassembled WGS sequence"/>
</dbReference>
<proteinExistence type="predicted"/>
<evidence type="ECO:0000313" key="1">
    <source>
        <dbReference type="EMBL" id="PXF40125.1"/>
    </source>
</evidence>
<keyword evidence="2" id="KW-1185">Reference proteome</keyword>
<gene>
    <name evidence="1" type="ORF">BWQ96_10163</name>
</gene>
<organism evidence="1 2">
    <name type="scientific">Gracilariopsis chorda</name>
    <dbReference type="NCBI Taxonomy" id="448386"/>
    <lineage>
        <taxon>Eukaryota</taxon>
        <taxon>Rhodophyta</taxon>
        <taxon>Florideophyceae</taxon>
        <taxon>Rhodymeniophycidae</taxon>
        <taxon>Gracilariales</taxon>
        <taxon>Gracilariaceae</taxon>
        <taxon>Gracilariopsis</taxon>
    </lineage>
</organism>
<reference evidence="1 2" key="1">
    <citation type="journal article" date="2018" name="Mol. Biol. Evol.">
        <title>Analysis of the draft genome of the red seaweed Gracilariopsis chorda provides insights into genome size evolution in Rhodophyta.</title>
        <authorList>
            <person name="Lee J."/>
            <person name="Yang E.C."/>
            <person name="Graf L."/>
            <person name="Yang J.H."/>
            <person name="Qiu H."/>
            <person name="Zel Zion U."/>
            <person name="Chan C.X."/>
            <person name="Stephens T.G."/>
            <person name="Weber A.P.M."/>
            <person name="Boo G.H."/>
            <person name="Boo S.M."/>
            <person name="Kim K.M."/>
            <person name="Shin Y."/>
            <person name="Jung M."/>
            <person name="Lee S.J."/>
            <person name="Yim H.S."/>
            <person name="Lee J.H."/>
            <person name="Bhattacharya D."/>
            <person name="Yoon H.S."/>
        </authorList>
    </citation>
    <scope>NUCLEOTIDE SEQUENCE [LARGE SCALE GENOMIC DNA]</scope>
    <source>
        <strain evidence="1 2">SKKU-2015</strain>
        <tissue evidence="1">Whole body</tissue>
    </source>
</reference>
<comment type="caution">
    <text evidence="1">The sequence shown here is derived from an EMBL/GenBank/DDBJ whole genome shotgun (WGS) entry which is preliminary data.</text>
</comment>
<name>A0A2V3IDG1_9FLOR</name>
<dbReference type="EMBL" id="NBIV01000356">
    <property type="protein sequence ID" value="PXF40125.1"/>
    <property type="molecule type" value="Genomic_DNA"/>
</dbReference>
<accession>A0A2V3IDG1</accession>
<dbReference type="AlphaFoldDB" id="A0A2V3IDG1"/>
<evidence type="ECO:0000313" key="2">
    <source>
        <dbReference type="Proteomes" id="UP000247409"/>
    </source>
</evidence>
<protein>
    <submittedName>
        <fullName evidence="1">Uncharacterized protein</fullName>
    </submittedName>
</protein>
<sequence length="72" mass="8415">MRIRLRGGTEVRRSSNGRNIRRKAAYNGMGWEFRARYNFIDLIRGLSLQETDMMSRIILPEGDLCNLKTPNK</sequence>